<dbReference type="InterPro" id="IPR049735">
    <property type="entry name" value="NovE/LmbU-like"/>
</dbReference>
<dbReference type="EMBL" id="BAAAUD010000056">
    <property type="protein sequence ID" value="GAA2965585.1"/>
    <property type="molecule type" value="Genomic_DNA"/>
</dbReference>
<dbReference type="Proteomes" id="UP001500403">
    <property type="component" value="Unassembled WGS sequence"/>
</dbReference>
<comment type="caution">
    <text evidence="2">The sequence shown here is derived from an EMBL/GenBank/DDBJ whole genome shotgun (WGS) entry which is preliminary data.</text>
</comment>
<organism evidence="2 3">
    <name type="scientific">Streptomyces enissocaesilis</name>
    <dbReference type="NCBI Taxonomy" id="332589"/>
    <lineage>
        <taxon>Bacteria</taxon>
        <taxon>Bacillati</taxon>
        <taxon>Actinomycetota</taxon>
        <taxon>Actinomycetes</taxon>
        <taxon>Kitasatosporales</taxon>
        <taxon>Streptomycetaceae</taxon>
        <taxon>Streptomyces</taxon>
        <taxon>Streptomyces rochei group</taxon>
    </lineage>
</organism>
<keyword evidence="3" id="KW-1185">Reference proteome</keyword>
<evidence type="ECO:0000256" key="1">
    <source>
        <dbReference type="SAM" id="MobiDB-lite"/>
    </source>
</evidence>
<accession>A0ABN3XL83</accession>
<evidence type="ECO:0000313" key="2">
    <source>
        <dbReference type="EMBL" id="GAA2965585.1"/>
    </source>
</evidence>
<evidence type="ECO:0000313" key="3">
    <source>
        <dbReference type="Proteomes" id="UP001500403"/>
    </source>
</evidence>
<dbReference type="NCBIfam" id="NF038070">
    <property type="entry name" value="LmbU_fam_TF"/>
    <property type="match status" value="1"/>
</dbReference>
<gene>
    <name evidence="2" type="ORF">GCM10010446_59080</name>
</gene>
<feature type="compositionally biased region" description="Basic and acidic residues" evidence="1">
    <location>
        <begin position="1"/>
        <end position="11"/>
    </location>
</feature>
<proteinExistence type="predicted"/>
<sequence length="243" mass="27008">MRTARTTRDRTAAPPARLPPAGVPHRGTGHATSGGRIVTTRVGLLMSSDLSLDDWATAGRKLARIADSTSWCLGDWLAHGQLRFSGRYQRAAAEIGLDTQTLRNYAWLARKFAHERRRPGLSLQHHAEVASLPVPEQDHWLDLAERERWSRNELRRRIREARRATAAEKPAVDTADAAGPSYLPRLPVALEELARWREAAEQTATDFHTWVVRTLNAAAHGEAHDGGGQPPEQIRLAPTEENP</sequence>
<evidence type="ECO:0008006" key="4">
    <source>
        <dbReference type="Google" id="ProtNLM"/>
    </source>
</evidence>
<protein>
    <recommendedName>
        <fullName evidence="4">Antibiotic biosynthesis protein</fullName>
    </recommendedName>
</protein>
<name>A0ABN3XL83_9ACTN</name>
<feature type="region of interest" description="Disordered" evidence="1">
    <location>
        <begin position="1"/>
        <end position="34"/>
    </location>
</feature>
<reference evidence="2 3" key="1">
    <citation type="journal article" date="2019" name="Int. J. Syst. Evol. Microbiol.">
        <title>The Global Catalogue of Microorganisms (GCM) 10K type strain sequencing project: providing services to taxonomists for standard genome sequencing and annotation.</title>
        <authorList>
            <consortium name="The Broad Institute Genomics Platform"/>
            <consortium name="The Broad Institute Genome Sequencing Center for Infectious Disease"/>
            <person name="Wu L."/>
            <person name="Ma J."/>
        </authorList>
    </citation>
    <scope>NUCLEOTIDE SEQUENCE [LARGE SCALE GENOMIC DNA]</scope>
    <source>
        <strain evidence="2 3">JCM 9088</strain>
    </source>
</reference>
<feature type="region of interest" description="Disordered" evidence="1">
    <location>
        <begin position="221"/>
        <end position="243"/>
    </location>
</feature>